<feature type="compositionally biased region" description="Polar residues" evidence="2">
    <location>
        <begin position="27"/>
        <end position="37"/>
    </location>
</feature>
<gene>
    <name evidence="3" type="ORF">D9619_002778</name>
</gene>
<feature type="region of interest" description="Disordered" evidence="2">
    <location>
        <begin position="206"/>
        <end position="234"/>
    </location>
</feature>
<evidence type="ECO:0000313" key="4">
    <source>
        <dbReference type="Proteomes" id="UP000567179"/>
    </source>
</evidence>
<feature type="compositionally biased region" description="Basic and acidic residues" evidence="2">
    <location>
        <begin position="565"/>
        <end position="580"/>
    </location>
</feature>
<feature type="compositionally biased region" description="Polar residues" evidence="2">
    <location>
        <begin position="535"/>
        <end position="545"/>
    </location>
</feature>
<feature type="region of interest" description="Disordered" evidence="2">
    <location>
        <begin position="462"/>
        <end position="484"/>
    </location>
</feature>
<feature type="region of interest" description="Disordered" evidence="2">
    <location>
        <begin position="99"/>
        <end position="179"/>
    </location>
</feature>
<feature type="region of interest" description="Disordered" evidence="2">
    <location>
        <begin position="1"/>
        <end position="40"/>
    </location>
</feature>
<proteinExistence type="predicted"/>
<feature type="compositionally biased region" description="Pro residues" evidence="2">
    <location>
        <begin position="898"/>
        <end position="910"/>
    </location>
</feature>
<feature type="compositionally biased region" description="Basic residues" evidence="2">
    <location>
        <begin position="144"/>
        <end position="157"/>
    </location>
</feature>
<feature type="compositionally biased region" description="Low complexity" evidence="2">
    <location>
        <begin position="515"/>
        <end position="534"/>
    </location>
</feature>
<feature type="compositionally biased region" description="Low complexity" evidence="2">
    <location>
        <begin position="653"/>
        <end position="662"/>
    </location>
</feature>
<name>A0A8H5AXY9_9AGAR</name>
<feature type="compositionally biased region" description="Polar residues" evidence="2">
    <location>
        <begin position="9"/>
        <end position="19"/>
    </location>
</feature>
<protein>
    <submittedName>
        <fullName evidence="3">Uncharacterized protein</fullName>
    </submittedName>
</protein>
<feature type="region of interest" description="Disordered" evidence="2">
    <location>
        <begin position="53"/>
        <end position="87"/>
    </location>
</feature>
<dbReference type="Proteomes" id="UP000567179">
    <property type="component" value="Unassembled WGS sequence"/>
</dbReference>
<dbReference type="OrthoDB" id="3270558at2759"/>
<feature type="compositionally biased region" description="Low complexity" evidence="2">
    <location>
        <begin position="206"/>
        <end position="225"/>
    </location>
</feature>
<organism evidence="3 4">
    <name type="scientific">Psilocybe cf. subviscida</name>
    <dbReference type="NCBI Taxonomy" id="2480587"/>
    <lineage>
        <taxon>Eukaryota</taxon>
        <taxon>Fungi</taxon>
        <taxon>Dikarya</taxon>
        <taxon>Basidiomycota</taxon>
        <taxon>Agaricomycotina</taxon>
        <taxon>Agaricomycetes</taxon>
        <taxon>Agaricomycetidae</taxon>
        <taxon>Agaricales</taxon>
        <taxon>Agaricineae</taxon>
        <taxon>Strophariaceae</taxon>
        <taxon>Psilocybe</taxon>
    </lineage>
</organism>
<feature type="compositionally biased region" description="Polar residues" evidence="2">
    <location>
        <begin position="114"/>
        <end position="124"/>
    </location>
</feature>
<dbReference type="AlphaFoldDB" id="A0A8H5AXY9"/>
<evidence type="ECO:0000256" key="2">
    <source>
        <dbReference type="SAM" id="MobiDB-lite"/>
    </source>
</evidence>
<reference evidence="3 4" key="1">
    <citation type="journal article" date="2020" name="ISME J.">
        <title>Uncovering the hidden diversity of litter-decomposition mechanisms in mushroom-forming fungi.</title>
        <authorList>
            <person name="Floudas D."/>
            <person name="Bentzer J."/>
            <person name="Ahren D."/>
            <person name="Johansson T."/>
            <person name="Persson P."/>
            <person name="Tunlid A."/>
        </authorList>
    </citation>
    <scope>NUCLEOTIDE SEQUENCE [LARGE SCALE GENOMIC DNA]</scope>
    <source>
        <strain evidence="3 4">CBS 101986</strain>
    </source>
</reference>
<feature type="region of interest" description="Disordered" evidence="2">
    <location>
        <begin position="388"/>
        <end position="414"/>
    </location>
</feature>
<feature type="coiled-coil region" evidence="1">
    <location>
        <begin position="292"/>
        <end position="361"/>
    </location>
</feature>
<feature type="region of interest" description="Disordered" evidence="2">
    <location>
        <begin position="885"/>
        <end position="910"/>
    </location>
</feature>
<dbReference type="EMBL" id="JAACJJ010000056">
    <property type="protein sequence ID" value="KAF5312984.1"/>
    <property type="molecule type" value="Genomic_DNA"/>
</dbReference>
<sequence length="1091" mass="117955">MHLGLSKPQHISSYPSQTFPIPDPSLLHQTPPSSPSVAQRPCPARVCMLAAAQQPVQGPKDAFAARGRSRQVAGTALARQASEERSRVYDRMGLSAATAGTSTRASHALPPPTSLSTNAIASSSKLREPSSQKNSSSRGERKGTRSKTGSKARKNSRRSGASDHIFVSSSSTSLSSLDDDTHNSLTIAAPVPVKARTPPVSFLANSYQISPSRSPSGSASMSPESYDAPPSPRSLEDQVHYAYAADDIHLAKILLLRLKGIEVTSDDDPRIAAVQDEDFDFCFVPNGRVFVNEVQERQLEEIRRKEVQQLEERKRNERLRQCEIKWFEEKQRLRQERIVVMQRKELKRLQEEERIRRAEEAQRFCREREEEELERKRVLDAEAARRRAFRSGRRPRTPRRALGNTPCSEGRPASQGEAIFVYDFPTITPIAPRSSTLTPSASSSSLSSLASTQQIRNSLDTYNAYNRNPYNPRISKQQPPQQLAGLTFDDSNAVSFGDVLQSMQGPLFPVTLNDSQPMPSTSSSSSSPLSPLHSQCTSPGCPNTDSSSRNLLLDILLEGVSHDSGEWHTRSVKGKEPEVKPRRRPSCNICSAPSSPLGHGTNVKMSASLSSIASTSSTSSSTSSSSVSSSSSIRRTSSWLSFRGVSASSLYTSGSWKSASSSATDLTIPSPSPSPKPTPNQWFAGVSGRAKSTTSVPTISNDIITTFIKPTDPRVPPSPTPLRAPLRHPSCLACGLHPEPISIADGPLSEAEVDVSAPAVKQTPYAHQGTLSRSSSLRALRRADLEEKQNILSRVARFVEMARCFQNAYAGMTIGSAPDASKGQQGKVKVVSSKDMAICTGTRARPADVLAFTAPLDPVAEAEAAAALAASEIDGVALITDIKPCADSDTDDEEEWPTPAPTPRAPEYIPLPPMPRASADPDAPFPTTALPNPLPYKTHFKPVLSPSRSPFRFHALSELHTMYPSQASSPAHSLALKRAGGGPSRLVTWRIRSVANPMYLRMRACQNILRADGQGADQEMEKLMGRQRHLATLAHQAAHQGVNPNALLLATVGGGRERVTGIAYEGLGATTLVNVIAVSTISRRGTPIICS</sequence>
<feature type="compositionally biased region" description="Low complexity" evidence="2">
    <location>
        <begin position="462"/>
        <end position="473"/>
    </location>
</feature>
<feature type="compositionally biased region" description="Basic residues" evidence="2">
    <location>
        <begin position="388"/>
        <end position="399"/>
    </location>
</feature>
<keyword evidence="1" id="KW-0175">Coiled coil</keyword>
<feature type="region of interest" description="Disordered" evidence="2">
    <location>
        <begin position="507"/>
        <end position="545"/>
    </location>
</feature>
<feature type="region of interest" description="Disordered" evidence="2">
    <location>
        <begin position="653"/>
        <end position="684"/>
    </location>
</feature>
<accession>A0A8H5AXY9</accession>
<evidence type="ECO:0000256" key="1">
    <source>
        <dbReference type="SAM" id="Coils"/>
    </source>
</evidence>
<evidence type="ECO:0000313" key="3">
    <source>
        <dbReference type="EMBL" id="KAF5312984.1"/>
    </source>
</evidence>
<feature type="region of interest" description="Disordered" evidence="2">
    <location>
        <begin position="565"/>
        <end position="603"/>
    </location>
</feature>
<feature type="compositionally biased region" description="Low complexity" evidence="2">
    <location>
        <begin position="99"/>
        <end position="108"/>
    </location>
</feature>
<comment type="caution">
    <text evidence="3">The sequence shown here is derived from an EMBL/GenBank/DDBJ whole genome shotgun (WGS) entry which is preliminary data.</text>
</comment>
<keyword evidence="4" id="KW-1185">Reference proteome</keyword>